<keyword evidence="1" id="KW-0472">Membrane</keyword>
<dbReference type="Proteomes" id="UP001216579">
    <property type="component" value="Unassembled WGS sequence"/>
</dbReference>
<keyword evidence="1" id="KW-1133">Transmembrane helix</keyword>
<feature type="transmembrane region" description="Helical" evidence="1">
    <location>
        <begin position="248"/>
        <end position="271"/>
    </location>
</feature>
<proteinExistence type="predicted"/>
<name>A0ABT5ZPN0_9ACTN</name>
<accession>A0ABT5ZPN0</accession>
<sequence length="428" mass="44343">MSHPRVAVGLSAAGIGLLVLVGASAPNENTLKAPVSPFRLPAITGAVSAVMTCVAIVLSTAGLVGMLRAHDRGWSPSPRRLMCVGAGAALVVANLTPVGSSDMASYAAYGRIAALGGDPYVVSPAQLGDGYVGLVSTTWLHTPSVYGPVATWWQEAAAWIGGHRQWLTIWLLMLANAVVFIGSGYLLIRTAEDRVRAGLMWVANPVLIVVLAAGGHLDTIVAGVTVCAVAVARRAMRTGRASHDVCVGLLVGLACGIKISAALLGVGLIWPLLRTGAWIRAAWQVGAAAATLVLLYACYGLHALGPLTAASHLVSAPSLWQGFNHVGSMVVGRQASATATTVLWPMLMLVLAPALHRHIPPASAPVVAVPLALSLAWILAAPWSMPWYTGIAWALAAMAVQGPADWLLIAATSTLTLFHNSGGHGWTW</sequence>
<protein>
    <recommendedName>
        <fullName evidence="4">DUF2029 domain-containing protein</fullName>
    </recommendedName>
</protein>
<feature type="transmembrane region" description="Helical" evidence="1">
    <location>
        <begin position="335"/>
        <end position="355"/>
    </location>
</feature>
<evidence type="ECO:0008006" key="4">
    <source>
        <dbReference type="Google" id="ProtNLM"/>
    </source>
</evidence>
<keyword evidence="1" id="KW-0812">Transmembrane</keyword>
<dbReference type="Pfam" id="PF26314">
    <property type="entry name" value="MptA_B_family"/>
    <property type="match status" value="1"/>
</dbReference>
<feature type="transmembrane region" description="Helical" evidence="1">
    <location>
        <begin position="367"/>
        <end position="385"/>
    </location>
</feature>
<gene>
    <name evidence="2" type="ORF">P3G67_20710</name>
</gene>
<reference evidence="2 3" key="1">
    <citation type="submission" date="2023-03" db="EMBL/GenBank/DDBJ databases">
        <title>Draft genome sequence of Streptomyces sp. RB6PN23 isolated from peat swamp forest in Thailand.</title>
        <authorList>
            <person name="Klaysubun C."/>
            <person name="Duangmal K."/>
        </authorList>
    </citation>
    <scope>NUCLEOTIDE SEQUENCE [LARGE SCALE GENOMIC DNA]</scope>
    <source>
        <strain evidence="2 3">RB6PN23</strain>
    </source>
</reference>
<feature type="transmembrane region" description="Helical" evidence="1">
    <location>
        <begin position="219"/>
        <end position="236"/>
    </location>
</feature>
<keyword evidence="3" id="KW-1185">Reference proteome</keyword>
<evidence type="ECO:0000313" key="2">
    <source>
        <dbReference type="EMBL" id="MDF3291606.1"/>
    </source>
</evidence>
<feature type="transmembrane region" description="Helical" evidence="1">
    <location>
        <begin position="391"/>
        <end position="418"/>
    </location>
</feature>
<feature type="transmembrane region" description="Helical" evidence="1">
    <location>
        <begin position="167"/>
        <end position="188"/>
    </location>
</feature>
<feature type="transmembrane region" description="Helical" evidence="1">
    <location>
        <begin position="81"/>
        <end position="99"/>
    </location>
</feature>
<dbReference type="RefSeq" id="WP_276094786.1">
    <property type="nucleotide sequence ID" value="NZ_JARJBC010000013.1"/>
</dbReference>
<comment type="caution">
    <text evidence="2">The sequence shown here is derived from an EMBL/GenBank/DDBJ whole genome shotgun (WGS) entry which is preliminary data.</text>
</comment>
<evidence type="ECO:0000256" key="1">
    <source>
        <dbReference type="SAM" id="Phobius"/>
    </source>
</evidence>
<evidence type="ECO:0000313" key="3">
    <source>
        <dbReference type="Proteomes" id="UP001216579"/>
    </source>
</evidence>
<organism evidence="2 3">
    <name type="scientific">Streptomyces silvisoli</name>
    <dbReference type="NCBI Taxonomy" id="3034235"/>
    <lineage>
        <taxon>Bacteria</taxon>
        <taxon>Bacillati</taxon>
        <taxon>Actinomycetota</taxon>
        <taxon>Actinomycetes</taxon>
        <taxon>Kitasatosporales</taxon>
        <taxon>Streptomycetaceae</taxon>
        <taxon>Streptomyces</taxon>
    </lineage>
</organism>
<dbReference type="EMBL" id="JARJBC010000013">
    <property type="protein sequence ID" value="MDF3291606.1"/>
    <property type="molecule type" value="Genomic_DNA"/>
</dbReference>
<feature type="transmembrane region" description="Helical" evidence="1">
    <location>
        <begin position="277"/>
        <end position="297"/>
    </location>
</feature>
<feature type="transmembrane region" description="Helical" evidence="1">
    <location>
        <begin position="42"/>
        <end position="69"/>
    </location>
</feature>